<dbReference type="EC" id="3.3.2.9" evidence="6"/>
<dbReference type="InterPro" id="IPR029058">
    <property type="entry name" value="AB_hydrolase_fold"/>
</dbReference>
<feature type="region of interest" description="Disordered" evidence="4">
    <location>
        <begin position="269"/>
        <end position="341"/>
    </location>
</feature>
<dbReference type="Gene3D" id="3.40.50.1820">
    <property type="entry name" value="alpha/beta hydrolase"/>
    <property type="match status" value="1"/>
</dbReference>
<dbReference type="SUPFAM" id="SSF53474">
    <property type="entry name" value="alpha/beta-Hydrolases"/>
    <property type="match status" value="1"/>
</dbReference>
<protein>
    <submittedName>
        <fullName evidence="6">Microsomal epoxide hydrolase</fullName>
        <ecNumber evidence="6">3.3.2.9</ecNumber>
    </submittedName>
</protein>
<dbReference type="KEGG" id="nsr:NS506_01434"/>
<name>A0ABC8AMK0_9NOCA</name>
<organism evidence="6 7">
    <name type="scientific">Nocardia seriolae</name>
    <dbReference type="NCBI Taxonomy" id="37332"/>
    <lineage>
        <taxon>Bacteria</taxon>
        <taxon>Bacillati</taxon>
        <taxon>Actinomycetota</taxon>
        <taxon>Actinomycetes</taxon>
        <taxon>Mycobacteriales</taxon>
        <taxon>Nocardiaceae</taxon>
        <taxon>Nocardia</taxon>
    </lineage>
</organism>
<feature type="compositionally biased region" description="Low complexity" evidence="4">
    <location>
        <begin position="286"/>
        <end position="303"/>
    </location>
</feature>
<proteinExistence type="inferred from homology"/>
<keyword evidence="2" id="KW-0058">Aromatic hydrocarbons catabolism</keyword>
<dbReference type="PANTHER" id="PTHR21661">
    <property type="entry name" value="EPOXIDE HYDROLASE 1-RELATED"/>
    <property type="match status" value="1"/>
</dbReference>
<dbReference type="EMBL" id="CP017839">
    <property type="protein sequence ID" value="APA95505.1"/>
    <property type="molecule type" value="Genomic_DNA"/>
</dbReference>
<evidence type="ECO:0000256" key="1">
    <source>
        <dbReference type="ARBA" id="ARBA00010088"/>
    </source>
</evidence>
<evidence type="ECO:0000256" key="2">
    <source>
        <dbReference type="ARBA" id="ARBA00022797"/>
    </source>
</evidence>
<dbReference type="InterPro" id="IPR010497">
    <property type="entry name" value="Epoxide_hydro_N"/>
</dbReference>
<gene>
    <name evidence="6" type="ORF">NS506_01434</name>
</gene>
<reference evidence="6 7" key="1">
    <citation type="submission" date="2016-10" db="EMBL/GenBank/DDBJ databases">
        <title>Genome sequence of Nocardia seriolae strain EM150506, isolated from Anguila japonica.</title>
        <authorList>
            <person name="Han H.-J."/>
        </authorList>
    </citation>
    <scope>NUCLEOTIDE SEQUENCE [LARGE SCALE GENOMIC DNA]</scope>
    <source>
        <strain evidence="6 7">EM150506</strain>
    </source>
</reference>
<accession>A0ABC8AMK0</accession>
<dbReference type="AlphaFoldDB" id="A0ABC8AMK0"/>
<comment type="similarity">
    <text evidence="1">Belongs to the peptidase S33 family.</text>
</comment>
<dbReference type="GO" id="GO:0033961">
    <property type="term" value="F:cis-stilbene-oxide hydrolase activity"/>
    <property type="evidence" value="ECO:0007669"/>
    <property type="project" value="UniProtKB-EC"/>
</dbReference>
<keyword evidence="3 6" id="KW-0378">Hydrolase</keyword>
<evidence type="ECO:0000256" key="3">
    <source>
        <dbReference type="ARBA" id="ARBA00022801"/>
    </source>
</evidence>
<feature type="compositionally biased region" description="Polar residues" evidence="4">
    <location>
        <begin position="328"/>
        <end position="341"/>
    </location>
</feature>
<dbReference type="PRINTS" id="PR00412">
    <property type="entry name" value="EPOXHYDRLASE"/>
</dbReference>
<evidence type="ECO:0000256" key="4">
    <source>
        <dbReference type="SAM" id="MobiDB-lite"/>
    </source>
</evidence>
<evidence type="ECO:0000259" key="5">
    <source>
        <dbReference type="Pfam" id="PF06441"/>
    </source>
</evidence>
<dbReference type="InterPro" id="IPR000639">
    <property type="entry name" value="Epox_hydrolase-like"/>
</dbReference>
<dbReference type="Pfam" id="PF06441">
    <property type="entry name" value="EHN"/>
    <property type="match status" value="1"/>
</dbReference>
<evidence type="ECO:0000313" key="6">
    <source>
        <dbReference type="EMBL" id="APA95505.1"/>
    </source>
</evidence>
<dbReference type="PANTHER" id="PTHR21661:SF35">
    <property type="entry name" value="EPOXIDE HYDROLASE"/>
    <property type="match status" value="1"/>
</dbReference>
<sequence>MTHTVVAMSDTAIHPFRIDIPQSDLDDLEDRLARARSSAQLPGQDWDRGVPVACLRELADYWRTEFDWCAKEAELNAYPQFQTEIYGLNIHFLHIRSTDPDALPLILTHRWPNTFVEFTKTIPLLTNPTAHGMAATQAFHLVIPSVLGFGFSEAPRKTGMKPERVARTWVELMARLGYDRYGVQGGDLGAYVVQEMAIADPAHIVGVHIDGGIGLPTEADIPTMTAEELAEWDLMQKWQSGVNHHVLLNKAPQTFAHAGTDSPSACWPGWSTSSTSSPRWQPISKTPSTATTCSPTSPSTGSPILPPPPPGPCTTAWGTTVSPGPEGSSWSRSASTPAAPH</sequence>
<feature type="domain" description="Epoxide hydrolase N-terminal" evidence="5">
    <location>
        <begin position="13"/>
        <end position="118"/>
    </location>
</feature>
<dbReference type="Proteomes" id="UP000180166">
    <property type="component" value="Chromosome"/>
</dbReference>
<evidence type="ECO:0000313" key="7">
    <source>
        <dbReference type="Proteomes" id="UP000180166"/>
    </source>
</evidence>